<reference evidence="8" key="1">
    <citation type="submission" date="2022-10" db="EMBL/GenBank/DDBJ databases">
        <authorList>
            <person name="Chen Y."/>
            <person name="Dougan E. K."/>
            <person name="Chan C."/>
            <person name="Rhodes N."/>
            <person name="Thang M."/>
        </authorList>
    </citation>
    <scope>NUCLEOTIDE SEQUENCE</scope>
</reference>
<keyword evidence="2 5" id="KW-0808">Transferase</keyword>
<evidence type="ECO:0000313" key="8">
    <source>
        <dbReference type="EMBL" id="CAI3979280.1"/>
    </source>
</evidence>
<evidence type="ECO:0000259" key="7">
    <source>
        <dbReference type="PROSITE" id="PS51686"/>
    </source>
</evidence>
<feature type="binding site" evidence="5">
    <location>
        <position position="231"/>
    </location>
    <ligand>
        <name>S-adenosyl-L-methionine</name>
        <dbReference type="ChEBI" id="CHEBI:59789"/>
    </ligand>
</feature>
<feature type="active site" description="Nucleophile" evidence="5">
    <location>
        <position position="284"/>
    </location>
</feature>
<evidence type="ECO:0000256" key="4">
    <source>
        <dbReference type="ARBA" id="ARBA00022884"/>
    </source>
</evidence>
<dbReference type="InterPro" id="IPR001678">
    <property type="entry name" value="MeTrfase_RsmB-F_NOP2_dom"/>
</dbReference>
<feature type="compositionally biased region" description="Basic and acidic residues" evidence="6">
    <location>
        <begin position="8"/>
        <end position="24"/>
    </location>
</feature>
<feature type="binding site" evidence="5">
    <location>
        <position position="179"/>
    </location>
    <ligand>
        <name>S-adenosyl-L-methionine</name>
        <dbReference type="ChEBI" id="CHEBI:59789"/>
    </ligand>
</feature>
<dbReference type="PANTHER" id="PTHR22808">
    <property type="entry name" value="NCL1 YEAST -RELATED NOL1/NOP2/FMU SUN DOMAIN-CONTAINING"/>
    <property type="match status" value="1"/>
</dbReference>
<comment type="caution">
    <text evidence="8">The sequence shown here is derived from an EMBL/GenBank/DDBJ whole genome shotgun (WGS) entry which is preliminary data.</text>
</comment>
<accession>A0A9P1FLY2</accession>
<comment type="similarity">
    <text evidence="5">Belongs to the class I-like SAM-binding methyltransferase superfamily. RsmB/NOP family.</text>
</comment>
<dbReference type="InterPro" id="IPR049560">
    <property type="entry name" value="MeTrfase_RsmB-F_NOP2_cat"/>
</dbReference>
<feature type="binding site" evidence="5">
    <location>
        <begin position="152"/>
        <end position="158"/>
    </location>
    <ligand>
        <name>S-adenosyl-L-methionine</name>
        <dbReference type="ChEBI" id="CHEBI:59789"/>
    </ligand>
</feature>
<reference evidence="9 10" key="2">
    <citation type="submission" date="2024-05" db="EMBL/GenBank/DDBJ databases">
        <authorList>
            <person name="Chen Y."/>
            <person name="Shah S."/>
            <person name="Dougan E. K."/>
            <person name="Thang M."/>
            <person name="Chan C."/>
        </authorList>
    </citation>
    <scope>NUCLEOTIDE SEQUENCE [LARGE SCALE GENOMIC DNA]</scope>
</reference>
<sequence length="652" mass="71804">MGRHGNRDKKAQKQWLSEKRRGADVEEDGGLLKAEEDFRSYYDSQDFFGPEGGEEQAAFWESLRSALPVTLRVRDVAEDSLIALGWKRRREFDAAGMSVWEIDSSQYSRDSKLRNWAERENRRGTVCFQELVSLVPALLLAPKPGDVCLDLCAAPGNKSLQLIEALAGQGAGGAVLSADNDPQRCCLTLHRVLGKAASPMSCAALAHAGHFPVLVDNSSSDRLHYSKILADVPCSGDGTARKNSQVWRSWSRRDALSLQRLQRQILLRGLYLLPPNGVLVYSTCSLNPLENEAVVLSTLRKWHNSRAEGREDRPKLLLLDAVAIIKDKCGLQPAPGLCKWRVPSPQRGGPLFQSFAEVPEELRSAERFSLQPEMFSDDPLAQDMVRCARFYPQTCNTGGFFVCIIQKSAAAPLGPPVRQLNDKQLEGRGAHPLLSTKFHRISASDSAWKELTSFFKLDLAWCKDKLQRGLLFWQTMKGKSEPERVTLVSDAVANLWAAKPCDGRKVAWARLGVFLFEQLPKGLLSGLAPCRWRLHAEGVMVLAPILQSRRVCLEPALVQQVLCCEHRQTALTEGTPLANAVANGAGGNETGYHHVCGGIMVGMGDSWFPGVVTPKQLRILVDDDAAEALLEQILLLATAPLQPRAVPASPSK</sequence>
<dbReference type="PANTHER" id="PTHR22808:SF1">
    <property type="entry name" value="RNA CYTOSINE-C(5)-METHYLTRANSFERASE NSUN2-RELATED"/>
    <property type="match status" value="1"/>
</dbReference>
<evidence type="ECO:0000256" key="2">
    <source>
        <dbReference type="ARBA" id="ARBA00022679"/>
    </source>
</evidence>
<dbReference type="InterPro" id="IPR029063">
    <property type="entry name" value="SAM-dependent_MTases_sf"/>
</dbReference>
<feature type="region of interest" description="Disordered" evidence="6">
    <location>
        <begin position="1"/>
        <end position="29"/>
    </location>
</feature>
<dbReference type="EMBL" id="CAMXCT010000472">
    <property type="protein sequence ID" value="CAI3979280.1"/>
    <property type="molecule type" value="Genomic_DNA"/>
</dbReference>
<evidence type="ECO:0000256" key="3">
    <source>
        <dbReference type="ARBA" id="ARBA00022691"/>
    </source>
</evidence>
<dbReference type="SUPFAM" id="SSF53335">
    <property type="entry name" value="S-adenosyl-L-methionine-dependent methyltransferases"/>
    <property type="match status" value="1"/>
</dbReference>
<organism evidence="8">
    <name type="scientific">Cladocopium goreaui</name>
    <dbReference type="NCBI Taxonomy" id="2562237"/>
    <lineage>
        <taxon>Eukaryota</taxon>
        <taxon>Sar</taxon>
        <taxon>Alveolata</taxon>
        <taxon>Dinophyceae</taxon>
        <taxon>Suessiales</taxon>
        <taxon>Symbiodiniaceae</taxon>
        <taxon>Cladocopium</taxon>
    </lineage>
</organism>
<keyword evidence="4 5" id="KW-0694">RNA-binding</keyword>
<proteinExistence type="inferred from homology"/>
<dbReference type="EMBL" id="CAMXCT030000472">
    <property type="protein sequence ID" value="CAL4766592.1"/>
    <property type="molecule type" value="Genomic_DNA"/>
</dbReference>
<dbReference type="AlphaFoldDB" id="A0A9P1FLY2"/>
<dbReference type="Pfam" id="PF01189">
    <property type="entry name" value="Methyltr_RsmB-F"/>
    <property type="match status" value="1"/>
</dbReference>
<dbReference type="PRINTS" id="PR02008">
    <property type="entry name" value="RCMTFAMILY"/>
</dbReference>
<gene>
    <name evidence="8" type="ORF">C1SCF055_LOCUS7244</name>
</gene>
<dbReference type="InterPro" id="IPR023267">
    <property type="entry name" value="RCMT"/>
</dbReference>
<keyword evidence="1 5" id="KW-0489">Methyltransferase</keyword>
<dbReference type="GO" id="GO:0001510">
    <property type="term" value="P:RNA methylation"/>
    <property type="evidence" value="ECO:0007669"/>
    <property type="project" value="InterPro"/>
</dbReference>
<evidence type="ECO:0000256" key="1">
    <source>
        <dbReference type="ARBA" id="ARBA00022603"/>
    </source>
</evidence>
<evidence type="ECO:0000313" key="9">
    <source>
        <dbReference type="EMBL" id="CAL4766592.1"/>
    </source>
</evidence>
<comment type="caution">
    <text evidence="5">Lacks conserved residue(s) required for the propagation of feature annotation.</text>
</comment>
<dbReference type="GO" id="GO:0003723">
    <property type="term" value="F:RNA binding"/>
    <property type="evidence" value="ECO:0007669"/>
    <property type="project" value="UniProtKB-UniRule"/>
</dbReference>
<dbReference type="Gene3D" id="3.40.50.150">
    <property type="entry name" value="Vaccinia Virus protein VP39"/>
    <property type="match status" value="1"/>
</dbReference>
<dbReference type="PROSITE" id="PS51686">
    <property type="entry name" value="SAM_MT_RSMB_NOP"/>
    <property type="match status" value="1"/>
</dbReference>
<evidence type="ECO:0000256" key="5">
    <source>
        <dbReference type="PROSITE-ProRule" id="PRU01023"/>
    </source>
</evidence>
<keyword evidence="3 5" id="KW-0949">S-adenosyl-L-methionine</keyword>
<evidence type="ECO:0000256" key="6">
    <source>
        <dbReference type="SAM" id="MobiDB-lite"/>
    </source>
</evidence>
<protein>
    <submittedName>
        <fullName evidence="9">SAM-dependent MTase RsmB/NOP-type domain-containing protein</fullName>
    </submittedName>
</protein>
<evidence type="ECO:0000313" key="10">
    <source>
        <dbReference type="Proteomes" id="UP001152797"/>
    </source>
</evidence>
<feature type="domain" description="SAM-dependent MTase RsmB/NOP-type" evidence="7">
    <location>
        <begin position="59"/>
        <end position="408"/>
    </location>
</feature>
<dbReference type="OrthoDB" id="6093671at2759"/>
<dbReference type="GO" id="GO:0008173">
    <property type="term" value="F:RNA methyltransferase activity"/>
    <property type="evidence" value="ECO:0007669"/>
    <property type="project" value="InterPro"/>
</dbReference>
<dbReference type="EMBL" id="CAMXCT020000472">
    <property type="protein sequence ID" value="CAL1132655.1"/>
    <property type="molecule type" value="Genomic_DNA"/>
</dbReference>
<dbReference type="Proteomes" id="UP001152797">
    <property type="component" value="Unassembled WGS sequence"/>
</dbReference>
<keyword evidence="10" id="KW-1185">Reference proteome</keyword>
<name>A0A9P1FLY2_9DINO</name>